<evidence type="ECO:0000256" key="1">
    <source>
        <dbReference type="SAM" id="MobiDB-lite"/>
    </source>
</evidence>
<feature type="region of interest" description="Disordered" evidence="1">
    <location>
        <begin position="1"/>
        <end position="20"/>
    </location>
</feature>
<dbReference type="EMBL" id="LR796369">
    <property type="protein sequence ID" value="CAB4139950.1"/>
    <property type="molecule type" value="Genomic_DNA"/>
</dbReference>
<evidence type="ECO:0000313" key="4">
    <source>
        <dbReference type="EMBL" id="CAB4156906.1"/>
    </source>
</evidence>
<evidence type="ECO:0000313" key="2">
    <source>
        <dbReference type="EMBL" id="CAB4139950.1"/>
    </source>
</evidence>
<dbReference type="EMBL" id="LR796373">
    <property type="protein sequence ID" value="CAB4140651.1"/>
    <property type="molecule type" value="Genomic_DNA"/>
</dbReference>
<evidence type="ECO:0000313" key="3">
    <source>
        <dbReference type="EMBL" id="CAB4140651.1"/>
    </source>
</evidence>
<proteinExistence type="predicted"/>
<reference evidence="3" key="1">
    <citation type="submission" date="2020-04" db="EMBL/GenBank/DDBJ databases">
        <authorList>
            <person name="Chiriac C."/>
            <person name="Salcher M."/>
            <person name="Ghai R."/>
            <person name="Kavagutti S V."/>
        </authorList>
    </citation>
    <scope>NUCLEOTIDE SEQUENCE</scope>
</reference>
<accession>A0A6J5M396</accession>
<organism evidence="3">
    <name type="scientific">uncultured Caudovirales phage</name>
    <dbReference type="NCBI Taxonomy" id="2100421"/>
    <lineage>
        <taxon>Viruses</taxon>
        <taxon>Duplodnaviria</taxon>
        <taxon>Heunggongvirae</taxon>
        <taxon>Uroviricota</taxon>
        <taxon>Caudoviricetes</taxon>
        <taxon>Peduoviridae</taxon>
        <taxon>Maltschvirus</taxon>
        <taxon>Maltschvirus maltsch</taxon>
    </lineage>
</organism>
<sequence length="74" mass="8231">MHDADGGKPGEHEMTKSETREVQKLAVAHKLGMVDMVARSLSALIRASMTKRSRTALLEYADILGVRQHPEFII</sequence>
<dbReference type="EMBL" id="LR796646">
    <property type="protein sequence ID" value="CAB4156906.1"/>
    <property type="molecule type" value="Genomic_DNA"/>
</dbReference>
<protein>
    <submittedName>
        <fullName evidence="3">Uncharacterized protein</fullName>
    </submittedName>
</protein>
<gene>
    <name evidence="2" type="ORF">UFOVP356_44</name>
    <name evidence="3" type="ORF">UFOVP408_49</name>
    <name evidence="4" type="ORF">UFOVP676_24</name>
</gene>
<name>A0A6J5M396_9CAUD</name>